<dbReference type="Pfam" id="PF20168">
    <property type="entry name" value="PDS5"/>
    <property type="match status" value="2"/>
</dbReference>
<evidence type="ECO:0000256" key="6">
    <source>
        <dbReference type="ARBA" id="ARBA00023242"/>
    </source>
</evidence>
<evidence type="ECO:0000259" key="9">
    <source>
        <dbReference type="Pfam" id="PF14111"/>
    </source>
</evidence>
<evidence type="ECO:0000256" key="5">
    <source>
        <dbReference type="ARBA" id="ARBA00023204"/>
    </source>
</evidence>
<dbReference type="EMBL" id="MJEQ01037194">
    <property type="protein sequence ID" value="OIS96292.1"/>
    <property type="molecule type" value="Genomic_DNA"/>
</dbReference>
<evidence type="ECO:0000313" key="10">
    <source>
        <dbReference type="EMBL" id="OIS96292.1"/>
    </source>
</evidence>
<comment type="subcellular location">
    <subcellularLocation>
        <location evidence="1">Nucleus</location>
    </subcellularLocation>
</comment>
<feature type="domain" description="DUF4283" evidence="9">
    <location>
        <begin position="949"/>
        <end position="1029"/>
    </location>
</feature>
<dbReference type="Gene3D" id="1.25.10.10">
    <property type="entry name" value="Leucine-rich Repeat Variant"/>
    <property type="match status" value="1"/>
</dbReference>
<name>A0A1J6HTS3_NICAT</name>
<gene>
    <name evidence="10" type="ORF">A4A49_09858</name>
</gene>
<evidence type="ECO:0000256" key="8">
    <source>
        <dbReference type="SAM" id="MobiDB-lite"/>
    </source>
</evidence>
<dbReference type="GO" id="GO:0006281">
    <property type="term" value="P:DNA repair"/>
    <property type="evidence" value="ECO:0007669"/>
    <property type="project" value="UniProtKB-KW"/>
</dbReference>
<dbReference type="Gramene" id="OIS96292">
    <property type="protein sequence ID" value="OIS96292"/>
    <property type="gene ID" value="A4A49_09858"/>
</dbReference>
<proteinExistence type="predicted"/>
<feature type="compositionally biased region" description="Basic and acidic residues" evidence="8">
    <location>
        <begin position="1818"/>
        <end position="1847"/>
    </location>
</feature>
<keyword evidence="7" id="KW-0131">Cell cycle</keyword>
<keyword evidence="4" id="KW-0498">Mitosis</keyword>
<keyword evidence="5" id="KW-0234">DNA repair</keyword>
<keyword evidence="11" id="KW-1185">Reference proteome</keyword>
<keyword evidence="2" id="KW-0132">Cell division</keyword>
<feature type="region of interest" description="Disordered" evidence="8">
    <location>
        <begin position="1738"/>
        <end position="1768"/>
    </location>
</feature>
<dbReference type="InterPro" id="IPR025558">
    <property type="entry name" value="DUF4283"/>
</dbReference>
<protein>
    <recommendedName>
        <fullName evidence="9">DUF4283 domain-containing protein</fullName>
    </recommendedName>
</protein>
<feature type="compositionally biased region" description="Polar residues" evidence="8">
    <location>
        <begin position="1738"/>
        <end position="1759"/>
    </location>
</feature>
<dbReference type="Proteomes" id="UP000187609">
    <property type="component" value="Unassembled WGS sequence"/>
</dbReference>
<keyword evidence="6" id="KW-0539">Nucleus</keyword>
<evidence type="ECO:0000256" key="4">
    <source>
        <dbReference type="ARBA" id="ARBA00022776"/>
    </source>
</evidence>
<comment type="caution">
    <text evidence="10">The sequence shown here is derived from an EMBL/GenBank/DDBJ whole genome shotgun (WGS) entry which is preliminary data.</text>
</comment>
<dbReference type="GO" id="GO:0051301">
    <property type="term" value="P:cell division"/>
    <property type="evidence" value="ECO:0007669"/>
    <property type="project" value="UniProtKB-KW"/>
</dbReference>
<dbReference type="InterPro" id="IPR036691">
    <property type="entry name" value="Endo/exonu/phosph_ase_sf"/>
</dbReference>
<dbReference type="Gene3D" id="3.60.10.10">
    <property type="entry name" value="Endonuclease/exonuclease/phosphatase"/>
    <property type="match status" value="1"/>
</dbReference>
<evidence type="ECO:0000256" key="3">
    <source>
        <dbReference type="ARBA" id="ARBA00022763"/>
    </source>
</evidence>
<dbReference type="Pfam" id="PF14111">
    <property type="entry name" value="DUF4283"/>
    <property type="match status" value="1"/>
</dbReference>
<dbReference type="GO" id="GO:0007064">
    <property type="term" value="P:mitotic sister chromatid cohesion"/>
    <property type="evidence" value="ECO:0007669"/>
    <property type="project" value="InterPro"/>
</dbReference>
<organism evidence="10 11">
    <name type="scientific">Nicotiana attenuata</name>
    <name type="common">Coyote tobacco</name>
    <dbReference type="NCBI Taxonomy" id="49451"/>
    <lineage>
        <taxon>Eukaryota</taxon>
        <taxon>Viridiplantae</taxon>
        <taxon>Streptophyta</taxon>
        <taxon>Embryophyta</taxon>
        <taxon>Tracheophyta</taxon>
        <taxon>Spermatophyta</taxon>
        <taxon>Magnoliopsida</taxon>
        <taxon>eudicotyledons</taxon>
        <taxon>Gunneridae</taxon>
        <taxon>Pentapetalae</taxon>
        <taxon>asterids</taxon>
        <taxon>lamiids</taxon>
        <taxon>Solanales</taxon>
        <taxon>Solanaceae</taxon>
        <taxon>Nicotianoideae</taxon>
        <taxon>Nicotianeae</taxon>
        <taxon>Nicotiana</taxon>
    </lineage>
</organism>
<dbReference type="CDD" id="cd19953">
    <property type="entry name" value="PDS5"/>
    <property type="match status" value="1"/>
</dbReference>
<dbReference type="GO" id="GO:0005634">
    <property type="term" value="C:nucleus"/>
    <property type="evidence" value="ECO:0007669"/>
    <property type="project" value="UniProtKB-SubCell"/>
</dbReference>
<dbReference type="SUPFAM" id="SSF56219">
    <property type="entry name" value="DNase I-like"/>
    <property type="match status" value="1"/>
</dbReference>
<dbReference type="STRING" id="49451.A0A1J6HTS3"/>
<dbReference type="PANTHER" id="PTHR12663">
    <property type="entry name" value="ANDROGEN INDUCED INHIBITOR OF PROLIFERATION AS3 / PDS5-RELATED"/>
    <property type="match status" value="1"/>
</dbReference>
<feature type="region of interest" description="Disordered" evidence="8">
    <location>
        <begin position="1884"/>
        <end position="1905"/>
    </location>
</feature>
<dbReference type="GO" id="GO:0000785">
    <property type="term" value="C:chromatin"/>
    <property type="evidence" value="ECO:0007669"/>
    <property type="project" value="TreeGrafter"/>
</dbReference>
<dbReference type="PANTHER" id="PTHR12663:SF50">
    <property type="entry name" value="SISTER CHROMATID COHESION PROTEIN PDS5 HOMOLOG B"/>
    <property type="match status" value="1"/>
</dbReference>
<dbReference type="InterPro" id="IPR011989">
    <property type="entry name" value="ARM-like"/>
</dbReference>
<feature type="compositionally biased region" description="Basic and acidic residues" evidence="8">
    <location>
        <begin position="1858"/>
        <end position="1869"/>
    </location>
</feature>
<feature type="non-terminal residue" evidence="10">
    <location>
        <position position="1968"/>
    </location>
</feature>
<evidence type="ECO:0000256" key="7">
    <source>
        <dbReference type="ARBA" id="ARBA00023306"/>
    </source>
</evidence>
<dbReference type="GO" id="GO:0035825">
    <property type="term" value="P:homologous recombination"/>
    <property type="evidence" value="ECO:0007669"/>
    <property type="project" value="UniProtKB-ARBA"/>
</dbReference>
<feature type="region of interest" description="Disordered" evidence="8">
    <location>
        <begin position="1784"/>
        <end position="1869"/>
    </location>
</feature>
<evidence type="ECO:0000313" key="11">
    <source>
        <dbReference type="Proteomes" id="UP000187609"/>
    </source>
</evidence>
<sequence length="1968" mass="224916">MADSTETEAIRVISRIGKQLGAYKTCPNKDTLVNLLKQANRAFAGLKQSESLKSVIKPLSSSLVKHSLLLHKDKDIRLLVGICFCEIIRVLAPDPEFTDAVSRDIFRLLVNIFAELDDTKNPYFSMRVQLLETVAKLRFCLIMLDIGCEDLVKKLFKNFFAVLREHHPPSMVFAVVSIMSQILEEKMKEKMQEKERSSSELLTFEKKVSEPLLDVVLQNLLKEAKGASRASHQLAVSVIEKCSEKIEDIISRFLRSCILNRDAVQSEIKEYYHDIIYEIFQCAPQMLLSVIPSLMHELLTDQVDVRIKALGLMKRIFSLPGNHFAQDYHQLFVEFLNRSCDKSAEVRLITLSCAKAFYMTNPSAKESLKVLAALQDRLLDSDDRVRSEAVTVMCDLARHKLKSIPSELITLVAERLRDKKVSVRKKALKKLLELYQEYCTQCAAAIMDFSDHFEQIPCKILMLCYDRDCKEFKPQRMEIVLADSLFPGSLSVEDRTRHWVFMFSLFTPCHLKALNAILSQKLRLRNELQVYLTLCNKDKEEVSEEVEKKMKMSIVKMSASFEDTTKAQDCFHKLDMVKDGRIFNLLGKLLNEQKTEDAQTTRDNLLREIGDKNPHAEFLQLLSMKCSLNLFGSEHVRCILSHLSDDRFGNKHLEDSSIQLLLTILSAFPSLLRGLETEFQLLLSKEIIPFNERLIQILAKEGSHMLINLGDIYSFLEKVCLEGSRVQSKLAISAIAALMSPSEQSILLELCKVVKSHLFAIVMIYFTAGLKSYDITKLESRAETWFEWVERSRNCMRRSTFSRKIMEWLCFVFQEASKDADTFVRKWQLKEQYSMFYSSRKFNKFGRFISIVTVQGDNRTVTIIPEVTFNAGWNEIAFKIKNFINASKRPFITNGPKMADPKIPYASSVKVSKWQSRECDEVQVTHGPSNRILISEGEVNTDEGLLSMSRCIVGSFDESLDEKPTLADIRRWSVNTWKKAFGVDAYEMAGHNFLFQFPNKYMAEHILKGEWRWKRAKIRLEWWSPTVDCCSTNQKRDWTWIRAMGLPMHFWTEKIFKAIRDLCGGWLETKEETSLKNHLKWARIKIRGDGEKVPKDVVIVDKGIEFTIPIWCESTTRVATGEEDVVRRSLCNDLWSLKPYQEVQKAYKGINDRDFWHMTGVYAPNCIRERREVWWEIGGTRGLVIGPWVVAGDFNTTRFPSEKRNGSRITKSMTAFSNFIEDMDLVDLPLEGGIYTWARENSQETTSKIDRILRNLNEEEMARRTNLSIEFEEYATKEEIARRQRSRALWLKQEERNTKFFQRTANAHKRFNNISKLEVNGENIEELAEIKKEIIDFYQKLYSKSEKLVDSLHVGKQLPTVLQSLGCLAQHSVLAFQAHEEVVTRYIIEEIFQLTDGAMLEDPNLLEKASSECSVSCQLKIFGLKTLVRSFLPHQSAAVSRPINFLLDIILEMLQKGDFYDGSISSSDSDKAHIRLAAAKSVLQLSRRWDSLISPQLFRCTVLTAKDNSPPVQRLFVKKVQKLLKEHKIPCRYACAFPFAATDSPKDLQQISLKYMEEFVQEYGNTARINQISTMPGHVTGLPVYVVVFVIHILAHDPNFPTADHHDANFCAQFFSPLVFSLQVLVDFNCSDGTVDLISKAISYLRSIFHAIKKAEDAVDAQITPKLHVLSDIGISLLDAIGNTSFSHSHIPGLILLPSSLYKVGQNHISQGNSDLLIRYHQDESFIRKLLDSSKNKTQTAGSISVQNQKCQDGMTRSGNSGGSKLEMQFCKKGPLPLSIIKEKYSDKEELSETSNQELDTRERQKASEPCSASASFELHKEFSIDDEHEDDAHGTTEAVVRTEHLPYHSRTRSSRPLSDKTDEHPCSLKEKDTISRCKTIMRERSKSAKGNSSDISISKESKNKGEKLIRQQIELCSSEDKCCSGSTEAFDSSNNTLKITYDSREAEVVSLDSEILGTLSSHSLLDQ</sequence>
<dbReference type="InterPro" id="IPR039776">
    <property type="entry name" value="Pds5"/>
</dbReference>
<evidence type="ECO:0000256" key="2">
    <source>
        <dbReference type="ARBA" id="ARBA00022618"/>
    </source>
</evidence>
<evidence type="ECO:0000256" key="1">
    <source>
        <dbReference type="ARBA" id="ARBA00004123"/>
    </source>
</evidence>
<dbReference type="InterPro" id="IPR016024">
    <property type="entry name" value="ARM-type_fold"/>
</dbReference>
<dbReference type="SUPFAM" id="SSF48371">
    <property type="entry name" value="ARM repeat"/>
    <property type="match status" value="1"/>
</dbReference>
<dbReference type="OMA" id="RCKTIMR"/>
<keyword evidence="3" id="KW-0227">DNA damage</keyword>
<accession>A0A1J6HTS3</accession>
<reference evidence="10" key="1">
    <citation type="submission" date="2016-11" db="EMBL/GenBank/DDBJ databases">
        <title>The genome of Nicotiana attenuata.</title>
        <authorList>
            <person name="Xu S."/>
            <person name="Brockmoeller T."/>
            <person name="Gaquerel E."/>
            <person name="Navarro A."/>
            <person name="Kuhl H."/>
            <person name="Gase K."/>
            <person name="Ling Z."/>
            <person name="Zhou W."/>
            <person name="Kreitzer C."/>
            <person name="Stanke M."/>
            <person name="Tang H."/>
            <person name="Lyons E."/>
            <person name="Pandey P."/>
            <person name="Pandey S.P."/>
            <person name="Timmermann B."/>
            <person name="Baldwin I.T."/>
        </authorList>
    </citation>
    <scope>NUCLEOTIDE SEQUENCE [LARGE SCALE GENOMIC DNA]</scope>
    <source>
        <strain evidence="10">UT</strain>
    </source>
</reference>